<feature type="transmembrane region" description="Helical" evidence="6">
    <location>
        <begin position="179"/>
        <end position="198"/>
    </location>
</feature>
<evidence type="ECO:0000256" key="3">
    <source>
        <dbReference type="ARBA" id="ARBA00022989"/>
    </source>
</evidence>
<dbReference type="Pfam" id="PF00361">
    <property type="entry name" value="Proton_antipo_M"/>
    <property type="match status" value="1"/>
</dbReference>
<evidence type="ECO:0000256" key="5">
    <source>
        <dbReference type="RuleBase" id="RU000320"/>
    </source>
</evidence>
<organism evidence="9 10">
    <name type="scientific">Microbacter margulisiae</name>
    <dbReference type="NCBI Taxonomy" id="1350067"/>
    <lineage>
        <taxon>Bacteria</taxon>
        <taxon>Pseudomonadati</taxon>
        <taxon>Bacteroidota</taxon>
        <taxon>Bacteroidia</taxon>
        <taxon>Bacteroidales</taxon>
        <taxon>Porphyromonadaceae</taxon>
        <taxon>Microbacter</taxon>
    </lineage>
</organism>
<feature type="domain" description="NADH:quinone oxidoreductase/Mrp antiporter transmembrane" evidence="7">
    <location>
        <begin position="133"/>
        <end position="421"/>
    </location>
</feature>
<dbReference type="NCBIfam" id="TIGR01974">
    <property type="entry name" value="NDH_I_L"/>
    <property type="match status" value="1"/>
</dbReference>
<protein>
    <submittedName>
        <fullName evidence="9">NADH-quinone oxidoreductase subunit L</fullName>
    </submittedName>
</protein>
<dbReference type="RefSeq" id="WP_183412210.1">
    <property type="nucleotide sequence ID" value="NZ_JACHYB010000001.1"/>
</dbReference>
<dbReference type="InterPro" id="IPR003945">
    <property type="entry name" value="NU5C-like"/>
</dbReference>
<evidence type="ECO:0000256" key="6">
    <source>
        <dbReference type="SAM" id="Phobius"/>
    </source>
</evidence>
<dbReference type="InterPro" id="IPR018393">
    <property type="entry name" value="NADHpl_OxRdtase_5_subgr"/>
</dbReference>
<feature type="transmembrane region" description="Helical" evidence="6">
    <location>
        <begin position="609"/>
        <end position="629"/>
    </location>
</feature>
<evidence type="ECO:0000256" key="4">
    <source>
        <dbReference type="ARBA" id="ARBA00023136"/>
    </source>
</evidence>
<evidence type="ECO:0000259" key="7">
    <source>
        <dbReference type="Pfam" id="PF00361"/>
    </source>
</evidence>
<dbReference type="GO" id="GO:0008137">
    <property type="term" value="F:NADH dehydrogenase (ubiquinone) activity"/>
    <property type="evidence" value="ECO:0007669"/>
    <property type="project" value="InterPro"/>
</dbReference>
<dbReference type="Gene3D" id="1.20.5.2700">
    <property type="match status" value="1"/>
</dbReference>
<feature type="transmembrane region" description="Helical" evidence="6">
    <location>
        <begin position="30"/>
        <end position="52"/>
    </location>
</feature>
<proteinExistence type="predicted"/>
<evidence type="ECO:0000313" key="9">
    <source>
        <dbReference type="EMBL" id="MBB3186298.1"/>
    </source>
</evidence>
<gene>
    <name evidence="9" type="ORF">FHX64_000461</name>
</gene>
<dbReference type="GO" id="GO:0012505">
    <property type="term" value="C:endomembrane system"/>
    <property type="evidence" value="ECO:0007669"/>
    <property type="project" value="UniProtKB-SubCell"/>
</dbReference>
<feature type="transmembrane region" description="Helical" evidence="6">
    <location>
        <begin position="116"/>
        <end position="134"/>
    </location>
</feature>
<dbReference type="PANTHER" id="PTHR42829">
    <property type="entry name" value="NADH-UBIQUINONE OXIDOREDUCTASE CHAIN 5"/>
    <property type="match status" value="1"/>
</dbReference>
<comment type="caution">
    <text evidence="9">The sequence shown here is derived from an EMBL/GenBank/DDBJ whole genome shotgun (WGS) entry which is preliminary data.</text>
</comment>
<keyword evidence="4 6" id="KW-0472">Membrane</keyword>
<reference evidence="9 10" key="1">
    <citation type="submission" date="2020-08" db="EMBL/GenBank/DDBJ databases">
        <title>Genomic Encyclopedia of Type Strains, Phase IV (KMG-IV): sequencing the most valuable type-strain genomes for metagenomic binning, comparative biology and taxonomic classification.</title>
        <authorList>
            <person name="Goeker M."/>
        </authorList>
    </citation>
    <scope>NUCLEOTIDE SEQUENCE [LARGE SCALE GENOMIC DNA]</scope>
    <source>
        <strain evidence="9 10">DSM 27471</strain>
    </source>
</reference>
<dbReference type="PRINTS" id="PR01435">
    <property type="entry name" value="NPOXDRDTASE5"/>
</dbReference>
<evidence type="ECO:0000256" key="1">
    <source>
        <dbReference type="ARBA" id="ARBA00004127"/>
    </source>
</evidence>
<feature type="transmembrane region" description="Helical" evidence="6">
    <location>
        <begin position="248"/>
        <end position="266"/>
    </location>
</feature>
<feature type="domain" description="NADH-Ubiquinone oxidoreductase (complex I) chain 5 N-terminal" evidence="8">
    <location>
        <begin position="67"/>
        <end position="117"/>
    </location>
</feature>
<dbReference type="InterPro" id="IPR001750">
    <property type="entry name" value="ND/Mrp_TM"/>
</dbReference>
<dbReference type="AlphaFoldDB" id="A0A7W5DQ71"/>
<dbReference type="GO" id="GO:0003954">
    <property type="term" value="F:NADH dehydrogenase activity"/>
    <property type="evidence" value="ECO:0007669"/>
    <property type="project" value="TreeGrafter"/>
</dbReference>
<keyword evidence="2 5" id="KW-0812">Transmembrane</keyword>
<dbReference type="PRINTS" id="PR01434">
    <property type="entry name" value="NADHDHGNASE5"/>
</dbReference>
<feature type="transmembrane region" description="Helical" evidence="6">
    <location>
        <begin position="306"/>
        <end position="332"/>
    </location>
</feature>
<feature type="transmembrane region" description="Helical" evidence="6">
    <location>
        <begin position="278"/>
        <end position="299"/>
    </location>
</feature>
<sequence>MQIIAQLLLLFPLLGFLAIGLFQKLISKNLAGVVASSLVFFNLIISFVLFWYVSTTGQTVQVNLFDWIQFASISIPFGITVDRLSVLMLLVVNGVGWLIHVYSIGYMKNDEGVNRFFSYMNLFIFFMLILVLSSNYLMMFIGWEGVGLCSYLLIGFWYKDHANNNAAKKAFIMNRIGDLGFLIATFMLIHTFGTLNISDVANKAMIMPSGNTALLIITLGLFMGAIGKSAQIPLFTWLPDAMAGPTPVSALIHAATMVTAGVYLVARSSVIFVLEPFTMNLILVIGAITAAISGLIAIYQYDIKKILAYSTVSQLGFMFMALGLGSFSGAMFHLTMHAFFKALLFLGAGSVIHALNQEQDIRNMGGLRKKIPATFFMFLIASIAISGIPPFAGFFSKEYILSAAYEHGMATGIIATLISLLTTIYMFRMVFIAFYKPESNAVKTNHHIHESPKVMLIPMAVLTVLSMIGGFVQIPALFGSDKVFSNYLSPMFATAHQIAPMPEQALGIGTEWLTLLIPLTIIALLIVWLYHRFAKDHEAVKLTGIETIMARKFYFDEIYDFCVVKPVERLSIFLRETIDQGIINRFVNSVGQGTLYIGAKIRLLQTGNIGFYLMIMVFSIIALLLFNLIR</sequence>
<evidence type="ECO:0000259" key="8">
    <source>
        <dbReference type="Pfam" id="PF00662"/>
    </source>
</evidence>
<dbReference type="PANTHER" id="PTHR42829:SF2">
    <property type="entry name" value="NADH-UBIQUINONE OXIDOREDUCTASE CHAIN 5"/>
    <property type="match status" value="1"/>
</dbReference>
<feature type="transmembrane region" description="Helical" evidence="6">
    <location>
        <begin position="456"/>
        <end position="478"/>
    </location>
</feature>
<dbReference type="Pfam" id="PF00662">
    <property type="entry name" value="Proton_antipo_N"/>
    <property type="match status" value="1"/>
</dbReference>
<dbReference type="EMBL" id="JACHYB010000001">
    <property type="protein sequence ID" value="MBB3186298.1"/>
    <property type="molecule type" value="Genomic_DNA"/>
</dbReference>
<dbReference type="InterPro" id="IPR001516">
    <property type="entry name" value="Proton_antipo_N"/>
</dbReference>
<accession>A0A7W5DQ71</accession>
<feature type="transmembrane region" description="Helical" evidence="6">
    <location>
        <begin position="140"/>
        <end position="158"/>
    </location>
</feature>
<dbReference type="GO" id="GO:0015990">
    <property type="term" value="P:electron transport coupled proton transport"/>
    <property type="evidence" value="ECO:0007669"/>
    <property type="project" value="TreeGrafter"/>
</dbReference>
<dbReference type="GO" id="GO:0016020">
    <property type="term" value="C:membrane"/>
    <property type="evidence" value="ECO:0007669"/>
    <property type="project" value="UniProtKB-SubCell"/>
</dbReference>
<dbReference type="Proteomes" id="UP000544222">
    <property type="component" value="Unassembled WGS sequence"/>
</dbReference>
<name>A0A7W5DQ71_9PORP</name>
<feature type="transmembrane region" description="Helical" evidence="6">
    <location>
        <begin position="338"/>
        <end position="355"/>
    </location>
</feature>
<feature type="transmembrane region" description="Helical" evidence="6">
    <location>
        <begin position="204"/>
        <end position="227"/>
    </location>
</feature>
<feature type="transmembrane region" description="Helical" evidence="6">
    <location>
        <begin position="87"/>
        <end position="104"/>
    </location>
</feature>
<keyword evidence="10" id="KW-1185">Reference proteome</keyword>
<comment type="subcellular location">
    <subcellularLocation>
        <location evidence="1">Endomembrane system</location>
        <topology evidence="1">Multi-pass membrane protein</topology>
    </subcellularLocation>
    <subcellularLocation>
        <location evidence="5">Membrane</location>
        <topology evidence="5">Multi-pass membrane protein</topology>
    </subcellularLocation>
</comment>
<feature type="transmembrane region" description="Helical" evidence="6">
    <location>
        <begin position="408"/>
        <end position="435"/>
    </location>
</feature>
<dbReference type="GO" id="GO:0042773">
    <property type="term" value="P:ATP synthesis coupled electron transport"/>
    <property type="evidence" value="ECO:0007669"/>
    <property type="project" value="InterPro"/>
</dbReference>
<feature type="transmembrane region" description="Helical" evidence="6">
    <location>
        <begin position="375"/>
        <end position="396"/>
    </location>
</feature>
<evidence type="ECO:0000313" key="10">
    <source>
        <dbReference type="Proteomes" id="UP000544222"/>
    </source>
</evidence>
<feature type="transmembrane region" description="Helical" evidence="6">
    <location>
        <begin position="512"/>
        <end position="531"/>
    </location>
</feature>
<dbReference type="NCBIfam" id="NF005141">
    <property type="entry name" value="PRK06590.1"/>
    <property type="match status" value="1"/>
</dbReference>
<evidence type="ECO:0000256" key="2">
    <source>
        <dbReference type="ARBA" id="ARBA00022692"/>
    </source>
</evidence>
<keyword evidence="3 6" id="KW-1133">Transmembrane helix</keyword>